<proteinExistence type="predicted"/>
<evidence type="ECO:0000313" key="2">
    <source>
        <dbReference type="EMBL" id="CAB5226761.1"/>
    </source>
</evidence>
<dbReference type="EMBL" id="LR798364">
    <property type="protein sequence ID" value="CAB5226761.1"/>
    <property type="molecule type" value="Genomic_DNA"/>
</dbReference>
<dbReference type="EMBL" id="LR796837">
    <property type="protein sequence ID" value="CAB4168978.1"/>
    <property type="molecule type" value="Genomic_DNA"/>
</dbReference>
<evidence type="ECO:0008006" key="3">
    <source>
        <dbReference type="Google" id="ProtNLM"/>
    </source>
</evidence>
<sequence>MNNNVHIAHKTLALIEQKINEDQGSKYRENLGKVISHIGDAYSPDNTPFRSHMGASLIGGECKRAIWYGFRWFTRPNYDGRLLRLFNRGHLEEARFIAILLTIGCEVYQQDANGKQFRISHSSGHFGGSSDGIVFNIPDYPDQYVLAEFKTHGEKSFTALEKEGVEQTKPEHVVQMNIYMEKMNIPVGLYMAVNKNTDKLYAELIIANKEIASSHLDLGTELVFAEQPPEKLNSSPGYYKCRFCDHKPVCHLKAEPDYNCRTCTFAKPIDNGEWLCNFTSEIISKELQLKGCNTYSRIA</sequence>
<accession>A0A6J7X7V1</accession>
<gene>
    <name evidence="2" type="ORF">UFOVP1516_20</name>
    <name evidence="1" type="ORF">UFOVP887_24</name>
</gene>
<evidence type="ECO:0000313" key="1">
    <source>
        <dbReference type="EMBL" id="CAB4168978.1"/>
    </source>
</evidence>
<protein>
    <recommendedName>
        <fullName evidence="3">PD-(D/E)XK nuclease superfamily</fullName>
    </recommendedName>
</protein>
<name>A0A6J7X7V1_9CAUD</name>
<dbReference type="Gene3D" id="3.90.320.10">
    <property type="match status" value="1"/>
</dbReference>
<dbReference type="InterPro" id="IPR011604">
    <property type="entry name" value="PDDEXK-like_dom_sf"/>
</dbReference>
<reference evidence="2" key="1">
    <citation type="submission" date="2020-05" db="EMBL/GenBank/DDBJ databases">
        <authorList>
            <person name="Chiriac C."/>
            <person name="Salcher M."/>
            <person name="Ghai R."/>
            <person name="Kavagutti S V."/>
        </authorList>
    </citation>
    <scope>NUCLEOTIDE SEQUENCE</scope>
</reference>
<organism evidence="2">
    <name type="scientific">uncultured Caudovirales phage</name>
    <dbReference type="NCBI Taxonomy" id="2100421"/>
    <lineage>
        <taxon>Viruses</taxon>
        <taxon>Duplodnaviria</taxon>
        <taxon>Heunggongvirae</taxon>
        <taxon>Uroviricota</taxon>
        <taxon>Caudoviricetes</taxon>
        <taxon>Peduoviridae</taxon>
        <taxon>Maltschvirus</taxon>
        <taxon>Maltschvirus maltsch</taxon>
    </lineage>
</organism>